<evidence type="ECO:0000256" key="7">
    <source>
        <dbReference type="SAM" id="SignalP"/>
    </source>
</evidence>
<dbReference type="GO" id="GO:0005509">
    <property type="term" value="F:calcium ion binding"/>
    <property type="evidence" value="ECO:0007669"/>
    <property type="project" value="InterPro"/>
</dbReference>
<dbReference type="EMBL" id="OA882177">
    <property type="protein sequence ID" value="CAD7273521.1"/>
    <property type="molecule type" value="Genomic_DNA"/>
</dbReference>
<dbReference type="Pfam" id="PF13015">
    <property type="entry name" value="PRKCSH_1"/>
    <property type="match status" value="1"/>
</dbReference>
<dbReference type="InterPro" id="IPR036607">
    <property type="entry name" value="PRKCSH"/>
</dbReference>
<feature type="chain" id="PRO_5036210041" description="Glucosidase 2 subunit beta" evidence="7">
    <location>
        <begin position="30"/>
        <end position="580"/>
    </location>
</feature>
<evidence type="ECO:0000256" key="5">
    <source>
        <dbReference type="SAM" id="Coils"/>
    </source>
</evidence>
<feature type="signal peptide" evidence="7">
    <location>
        <begin position="1"/>
        <end position="29"/>
    </location>
</feature>
<dbReference type="InterPro" id="IPR044865">
    <property type="entry name" value="MRH_dom"/>
</dbReference>
<reference evidence="10" key="1">
    <citation type="submission" date="2020-11" db="EMBL/GenBank/DDBJ databases">
        <authorList>
            <person name="Tran Van P."/>
        </authorList>
    </citation>
    <scope>NUCLEOTIDE SEQUENCE</scope>
</reference>
<name>A0A7R9BFG4_9CRUS</name>
<feature type="compositionally biased region" description="Acidic residues" evidence="6">
    <location>
        <begin position="366"/>
        <end position="398"/>
    </location>
</feature>
<keyword evidence="4" id="KW-1015">Disulfide bond</keyword>
<evidence type="ECO:0000259" key="8">
    <source>
        <dbReference type="PROSITE" id="PS50222"/>
    </source>
</evidence>
<evidence type="ECO:0000256" key="6">
    <source>
        <dbReference type="SAM" id="MobiDB-lite"/>
    </source>
</evidence>
<keyword evidence="2 7" id="KW-0732">Signal</keyword>
<dbReference type="PROSITE" id="PS50222">
    <property type="entry name" value="EF_HAND_2"/>
    <property type="match status" value="1"/>
</dbReference>
<dbReference type="Gene3D" id="2.70.130.10">
    <property type="entry name" value="Mannose-6-phosphate receptor binding domain"/>
    <property type="match status" value="1"/>
</dbReference>
<feature type="domain" description="MRH" evidence="9">
    <location>
        <begin position="462"/>
        <end position="563"/>
    </location>
</feature>
<evidence type="ECO:0000313" key="10">
    <source>
        <dbReference type="EMBL" id="CAD7273521.1"/>
    </source>
</evidence>
<feature type="region of interest" description="Disordered" evidence="6">
    <location>
        <begin position="212"/>
        <end position="234"/>
    </location>
</feature>
<evidence type="ECO:0000256" key="1">
    <source>
        <dbReference type="ARBA" id="ARBA00022387"/>
    </source>
</evidence>
<dbReference type="InterPro" id="IPR036055">
    <property type="entry name" value="LDL_receptor-like_sf"/>
</dbReference>
<evidence type="ECO:0000259" key="9">
    <source>
        <dbReference type="PROSITE" id="PS51914"/>
    </source>
</evidence>
<dbReference type="InterPro" id="IPR009011">
    <property type="entry name" value="Man6P_isomerase_rcpt-bd_dom_sf"/>
</dbReference>
<dbReference type="OrthoDB" id="28322at2759"/>
<feature type="coiled-coil region" evidence="5">
    <location>
        <begin position="419"/>
        <end position="446"/>
    </location>
</feature>
<feature type="compositionally biased region" description="Basic and acidic residues" evidence="6">
    <location>
        <begin position="348"/>
        <end position="365"/>
    </location>
</feature>
<dbReference type="EMBL" id="CAJPEX010000140">
    <property type="protein sequence ID" value="CAG0913673.1"/>
    <property type="molecule type" value="Genomic_DNA"/>
</dbReference>
<evidence type="ECO:0000256" key="3">
    <source>
        <dbReference type="ARBA" id="ARBA00022824"/>
    </source>
</evidence>
<organism evidence="10">
    <name type="scientific">Notodromas monacha</name>
    <dbReference type="NCBI Taxonomy" id="399045"/>
    <lineage>
        <taxon>Eukaryota</taxon>
        <taxon>Metazoa</taxon>
        <taxon>Ecdysozoa</taxon>
        <taxon>Arthropoda</taxon>
        <taxon>Crustacea</taxon>
        <taxon>Oligostraca</taxon>
        <taxon>Ostracoda</taxon>
        <taxon>Podocopa</taxon>
        <taxon>Podocopida</taxon>
        <taxon>Cypridocopina</taxon>
        <taxon>Cypridoidea</taxon>
        <taxon>Cyprididae</taxon>
        <taxon>Notodromas</taxon>
    </lineage>
</organism>
<dbReference type="PROSITE" id="PS51914">
    <property type="entry name" value="MRH"/>
    <property type="match status" value="1"/>
</dbReference>
<dbReference type="Gene3D" id="4.10.400.10">
    <property type="entry name" value="Low-density Lipoprotein Receptor"/>
    <property type="match status" value="1"/>
</dbReference>
<dbReference type="PANTHER" id="PTHR12630:SF1">
    <property type="entry name" value="GLUCOSIDASE 2 SUBUNIT BETA"/>
    <property type="match status" value="1"/>
</dbReference>
<evidence type="ECO:0000256" key="2">
    <source>
        <dbReference type="ARBA" id="ARBA00022729"/>
    </source>
</evidence>
<dbReference type="GO" id="GO:0017177">
    <property type="term" value="C:glucosidase II complex"/>
    <property type="evidence" value="ECO:0007669"/>
    <property type="project" value="TreeGrafter"/>
</dbReference>
<protein>
    <recommendedName>
        <fullName evidence="1">Glucosidase 2 subunit beta</fullName>
    </recommendedName>
</protein>
<evidence type="ECO:0000313" key="11">
    <source>
        <dbReference type="Proteomes" id="UP000678499"/>
    </source>
</evidence>
<dbReference type="SUPFAM" id="SSF50911">
    <property type="entry name" value="Mannose 6-phosphate receptor domain"/>
    <property type="match status" value="1"/>
</dbReference>
<dbReference type="SUPFAM" id="SSF47473">
    <property type="entry name" value="EF-hand"/>
    <property type="match status" value="1"/>
</dbReference>
<dbReference type="Gene3D" id="1.10.238.10">
    <property type="entry name" value="EF-hand"/>
    <property type="match status" value="1"/>
</dbReference>
<dbReference type="Pfam" id="PF12999">
    <property type="entry name" value="PRKCSH-like"/>
    <property type="match status" value="1"/>
</dbReference>
<dbReference type="InterPro" id="IPR002048">
    <property type="entry name" value="EF_hand_dom"/>
</dbReference>
<dbReference type="AlphaFoldDB" id="A0A7R9BFG4"/>
<keyword evidence="11" id="KW-1185">Reference proteome</keyword>
<dbReference type="InterPro" id="IPR039794">
    <property type="entry name" value="Gtb1-like"/>
</dbReference>
<keyword evidence="5" id="KW-0175">Coiled coil</keyword>
<gene>
    <name evidence="10" type="ORF">NMOB1V02_LOCUS1402</name>
</gene>
<evidence type="ECO:0000256" key="4">
    <source>
        <dbReference type="ARBA" id="ARBA00023157"/>
    </source>
</evidence>
<dbReference type="PANTHER" id="PTHR12630">
    <property type="entry name" value="N-LINKED OLIGOSACCHARIDE PROCESSING"/>
    <property type="match status" value="1"/>
</dbReference>
<sequence>MSVKLAESASTLLMLTLMVCWWPAPGVDGSELDLGAGLLIRGIPLERAALYDPAKDFVCLDRSAKVPFAFVNDDYCDCADGSDEPGTAACPDTTFFCSNAGHVPQVIPSSRVNDGICDCCDTSDEYQEGSSCVNTCSLLGEAAREHYLKAMREHEAGFKSRMNLVGEANAKRNELEAKVKELKALRETAEQEMRDREAAKKEVEAREAAALAVHRQREEEERQQRAEEEKAKREEEMKAVWQKLDVDVDGLISLAEVQADLRLDQNKDGVVSVEEARFFVLNQDSMTWEDFSRTGWILMRPYVSDGARKPMFTPPEADHDPGWLLFVLFAVGLAAILFLCKQQEEEEEHHQQQEEEKRELGQGEDEHAEEERGESEEEENKAEDFQDDYEDEVPDDVPEPSVVVDHGYDEETQLLVDEAEKARKEFNEADRTLRDLEHELNSISATLEKDFGPEDAFLPLEGQCMEHTDREYLYKICWFGQATQKPRHGGGETKLGSWKAWAGPESNPHEKMMFENGLGCWNGPNRSAHVHLTCGKENRIVSASEPSRCMYHFDVETPAMCAHPPALPEASSHLQWHEEL</sequence>
<feature type="domain" description="EF-hand" evidence="8">
    <location>
        <begin position="232"/>
        <end position="267"/>
    </location>
</feature>
<dbReference type="InterPro" id="IPR028146">
    <property type="entry name" value="PRKCSH_N"/>
</dbReference>
<accession>A0A7R9BFG4</accession>
<proteinExistence type="predicted"/>
<feature type="region of interest" description="Disordered" evidence="6">
    <location>
        <begin position="346"/>
        <end position="407"/>
    </location>
</feature>
<dbReference type="GO" id="GO:0006491">
    <property type="term" value="P:N-glycan processing"/>
    <property type="evidence" value="ECO:0007669"/>
    <property type="project" value="TreeGrafter"/>
</dbReference>
<feature type="compositionally biased region" description="Basic and acidic residues" evidence="6">
    <location>
        <begin position="215"/>
        <end position="234"/>
    </location>
</feature>
<dbReference type="InterPro" id="IPR011992">
    <property type="entry name" value="EF-hand-dom_pair"/>
</dbReference>
<dbReference type="Proteomes" id="UP000678499">
    <property type="component" value="Unassembled WGS sequence"/>
</dbReference>
<keyword evidence="3" id="KW-0256">Endoplasmic reticulum</keyword>